<proteinExistence type="predicted"/>
<accession>A0AA40KJ50</accession>
<sequence>MHSDVCTRIVISGYQPLNSDDHSSVYWQRNYDPRSSRDCSAGSTFGHRNEIPREIDKRKKQRKENFLLKGTRKPPSFVTNEAKVKKNDGIAALADITGTRNYPPLELTREDEVLSEVFQWRVAKLKFYTVHAKL</sequence>
<name>A0AA40KJ50_9HYME</name>
<dbReference type="AlphaFoldDB" id="A0AA40KJ50"/>
<gene>
    <name evidence="2" type="ORF">K0M31_009565</name>
</gene>
<evidence type="ECO:0000313" key="2">
    <source>
        <dbReference type="EMBL" id="KAK1122343.1"/>
    </source>
</evidence>
<evidence type="ECO:0000313" key="3">
    <source>
        <dbReference type="Proteomes" id="UP001177670"/>
    </source>
</evidence>
<reference evidence="2" key="1">
    <citation type="submission" date="2021-10" db="EMBL/GenBank/DDBJ databases">
        <title>Melipona bicolor Genome sequencing and assembly.</title>
        <authorList>
            <person name="Araujo N.S."/>
            <person name="Arias M.C."/>
        </authorList>
    </citation>
    <scope>NUCLEOTIDE SEQUENCE</scope>
    <source>
        <strain evidence="2">USP_2M_L1-L4_2017</strain>
        <tissue evidence="2">Whole body</tissue>
    </source>
</reference>
<evidence type="ECO:0000256" key="1">
    <source>
        <dbReference type="SAM" id="MobiDB-lite"/>
    </source>
</evidence>
<feature type="compositionally biased region" description="Basic and acidic residues" evidence="1">
    <location>
        <begin position="47"/>
        <end position="57"/>
    </location>
</feature>
<dbReference type="EMBL" id="JAHYIQ010000023">
    <property type="protein sequence ID" value="KAK1122343.1"/>
    <property type="molecule type" value="Genomic_DNA"/>
</dbReference>
<protein>
    <submittedName>
        <fullName evidence="2">Uncharacterized protein</fullName>
    </submittedName>
</protein>
<feature type="region of interest" description="Disordered" evidence="1">
    <location>
        <begin position="32"/>
        <end position="59"/>
    </location>
</feature>
<organism evidence="2 3">
    <name type="scientific">Melipona bicolor</name>
    <dbReference type="NCBI Taxonomy" id="60889"/>
    <lineage>
        <taxon>Eukaryota</taxon>
        <taxon>Metazoa</taxon>
        <taxon>Ecdysozoa</taxon>
        <taxon>Arthropoda</taxon>
        <taxon>Hexapoda</taxon>
        <taxon>Insecta</taxon>
        <taxon>Pterygota</taxon>
        <taxon>Neoptera</taxon>
        <taxon>Endopterygota</taxon>
        <taxon>Hymenoptera</taxon>
        <taxon>Apocrita</taxon>
        <taxon>Aculeata</taxon>
        <taxon>Apoidea</taxon>
        <taxon>Anthophila</taxon>
        <taxon>Apidae</taxon>
        <taxon>Melipona</taxon>
    </lineage>
</organism>
<comment type="caution">
    <text evidence="2">The sequence shown here is derived from an EMBL/GenBank/DDBJ whole genome shotgun (WGS) entry which is preliminary data.</text>
</comment>
<dbReference type="Proteomes" id="UP001177670">
    <property type="component" value="Unassembled WGS sequence"/>
</dbReference>
<keyword evidence="3" id="KW-1185">Reference proteome</keyword>